<sequence length="135" mass="15016">MPLRGYLNGSIDAVLRIDDGSGPRFVVVDHKTNRLAPRDEPLTLWHYRPEALEVAMIEAHYPLQALLYSVALHRYLRWRQPGYDPARHLGGVLYLFLRGMPGPQPPADLPPTGVFTWQPPTGLVVGASDLLAGAR</sequence>
<accession>A0ABQ6JG83</accession>
<protein>
    <recommendedName>
        <fullName evidence="4">PD-(D/E)XK endonuclease-like domain-containing protein</fullName>
    </recommendedName>
</protein>
<keyword evidence="3" id="KW-0234">DNA repair</keyword>
<dbReference type="InterPro" id="IPR011604">
    <property type="entry name" value="PDDEXK-like_dom_sf"/>
</dbReference>
<reference evidence="6" key="1">
    <citation type="journal article" date="2019" name="Int. J. Syst. Evol. Microbiol.">
        <title>The Global Catalogue of Microorganisms (GCM) 10K type strain sequencing project: providing services to taxonomists for standard genome sequencing and annotation.</title>
        <authorList>
            <consortium name="The Broad Institute Genomics Platform"/>
            <consortium name="The Broad Institute Genome Sequencing Center for Infectious Disease"/>
            <person name="Wu L."/>
            <person name="Ma J."/>
        </authorList>
    </citation>
    <scope>NUCLEOTIDE SEQUENCE [LARGE SCALE GENOMIC DNA]</scope>
    <source>
        <strain evidence="6">NBRC 108730</strain>
    </source>
</reference>
<dbReference type="InterPro" id="IPR038726">
    <property type="entry name" value="PDDEXK_AddAB-type"/>
</dbReference>
<evidence type="ECO:0000256" key="3">
    <source>
        <dbReference type="ARBA" id="ARBA00023204"/>
    </source>
</evidence>
<keyword evidence="2" id="KW-0347">Helicase</keyword>
<feature type="domain" description="PD-(D/E)XK endonuclease-like" evidence="4">
    <location>
        <begin position="7"/>
        <end position="101"/>
    </location>
</feature>
<keyword evidence="2" id="KW-0547">Nucleotide-binding</keyword>
<name>A0ABQ6JG83_9ACTN</name>
<evidence type="ECO:0000313" key="6">
    <source>
        <dbReference type="Proteomes" id="UP001157017"/>
    </source>
</evidence>
<keyword evidence="2" id="KW-0067">ATP-binding</keyword>
<dbReference type="Proteomes" id="UP001157017">
    <property type="component" value="Unassembled WGS sequence"/>
</dbReference>
<evidence type="ECO:0000256" key="2">
    <source>
        <dbReference type="ARBA" id="ARBA00022806"/>
    </source>
</evidence>
<organism evidence="5 6">
    <name type="scientific">Angustibacter aerolatus</name>
    <dbReference type="NCBI Taxonomy" id="1162965"/>
    <lineage>
        <taxon>Bacteria</taxon>
        <taxon>Bacillati</taxon>
        <taxon>Actinomycetota</taxon>
        <taxon>Actinomycetes</taxon>
        <taxon>Kineosporiales</taxon>
        <taxon>Kineosporiaceae</taxon>
    </lineage>
</organism>
<dbReference type="Pfam" id="PF12705">
    <property type="entry name" value="PDDEXK_1"/>
    <property type="match status" value="1"/>
</dbReference>
<proteinExistence type="predicted"/>
<dbReference type="Gene3D" id="3.90.320.10">
    <property type="match status" value="1"/>
</dbReference>
<comment type="caution">
    <text evidence="5">The sequence shown here is derived from an EMBL/GenBank/DDBJ whole genome shotgun (WGS) entry which is preliminary data.</text>
</comment>
<dbReference type="InterPro" id="IPR011335">
    <property type="entry name" value="Restrct_endonuc-II-like"/>
</dbReference>
<evidence type="ECO:0000259" key="4">
    <source>
        <dbReference type="Pfam" id="PF12705"/>
    </source>
</evidence>
<dbReference type="SUPFAM" id="SSF52980">
    <property type="entry name" value="Restriction endonuclease-like"/>
    <property type="match status" value="1"/>
</dbReference>
<dbReference type="EMBL" id="BSUZ01000001">
    <property type="protein sequence ID" value="GMA87222.1"/>
    <property type="molecule type" value="Genomic_DNA"/>
</dbReference>
<dbReference type="CDD" id="cd22352">
    <property type="entry name" value="RecB_C-like"/>
    <property type="match status" value="1"/>
</dbReference>
<evidence type="ECO:0000313" key="5">
    <source>
        <dbReference type="EMBL" id="GMA87222.1"/>
    </source>
</evidence>
<evidence type="ECO:0000256" key="1">
    <source>
        <dbReference type="ARBA" id="ARBA00022763"/>
    </source>
</evidence>
<keyword evidence="1" id="KW-0227">DNA damage</keyword>
<keyword evidence="6" id="KW-1185">Reference proteome</keyword>
<keyword evidence="2" id="KW-0378">Hydrolase</keyword>
<gene>
    <name evidence="5" type="ORF">GCM10025868_24720</name>
</gene>